<evidence type="ECO:0000313" key="7">
    <source>
        <dbReference type="EMBL" id="SHG91123.1"/>
    </source>
</evidence>
<comment type="similarity">
    <text evidence="2">Belongs to the metallo-dependent hydrolases superfamily. Adenosine and AMP deaminases family.</text>
</comment>
<dbReference type="InterPro" id="IPR006330">
    <property type="entry name" value="Ado/ade_deaminase"/>
</dbReference>
<dbReference type="Gene3D" id="3.20.20.140">
    <property type="entry name" value="Metal-dependent hydrolases"/>
    <property type="match status" value="1"/>
</dbReference>
<evidence type="ECO:0000256" key="1">
    <source>
        <dbReference type="ARBA" id="ARBA00001947"/>
    </source>
</evidence>
<dbReference type="Pfam" id="PF00962">
    <property type="entry name" value="A_deaminase"/>
    <property type="match status" value="1"/>
</dbReference>
<reference evidence="7 8" key="1">
    <citation type="submission" date="2016-11" db="EMBL/GenBank/DDBJ databases">
        <authorList>
            <person name="Jaros S."/>
            <person name="Januszkiewicz K."/>
            <person name="Wedrychowicz H."/>
        </authorList>
    </citation>
    <scope>NUCLEOTIDE SEQUENCE [LARGE SCALE GENOMIC DNA]</scope>
    <source>
        <strain evidence="7 8">DSM 29431</strain>
    </source>
</reference>
<evidence type="ECO:0000256" key="3">
    <source>
        <dbReference type="ARBA" id="ARBA00022723"/>
    </source>
</evidence>
<dbReference type="AlphaFoldDB" id="A0A1M5NQ89"/>
<evidence type="ECO:0000256" key="4">
    <source>
        <dbReference type="ARBA" id="ARBA00022801"/>
    </source>
</evidence>
<name>A0A1M5NQ89_9RHOB</name>
<dbReference type="NCBIfam" id="TIGR01430">
    <property type="entry name" value="aden_deam"/>
    <property type="match status" value="1"/>
</dbReference>
<dbReference type="GO" id="GO:0046872">
    <property type="term" value="F:metal ion binding"/>
    <property type="evidence" value="ECO:0007669"/>
    <property type="project" value="UniProtKB-KW"/>
</dbReference>
<evidence type="ECO:0000256" key="2">
    <source>
        <dbReference type="ARBA" id="ARBA00006676"/>
    </source>
</evidence>
<dbReference type="Proteomes" id="UP000184221">
    <property type="component" value="Unassembled WGS sequence"/>
</dbReference>
<dbReference type="GO" id="GO:0019239">
    <property type="term" value="F:deaminase activity"/>
    <property type="evidence" value="ECO:0007669"/>
    <property type="project" value="InterPro"/>
</dbReference>
<dbReference type="InterPro" id="IPR032466">
    <property type="entry name" value="Metal_Hydrolase"/>
</dbReference>
<dbReference type="EMBL" id="FQXC01000001">
    <property type="protein sequence ID" value="SHG91123.1"/>
    <property type="molecule type" value="Genomic_DNA"/>
</dbReference>
<sequence length="335" mass="36808">MMDEDQLDRIRRLPKVELHLHHEGAAPPAFIKGLAQEKSVNLDGVFTPDGSYAFRDFVHFLSVYEAATSVLKTPEDYARLTKAVLEESAANDVVYSETFLSPDFCGGGDVGAWREYLHAIIEAANEAERDSGIILRGIVTCIRHFGPEKAKAAALCAAETAGDWITGFGIAGDEMKGKPKDFAYSFDMAREAGLRLTAHAGEWGGAQSVAASIRDLRVERIGHGVHAINDLALVDEIIESGITLEVCPGSNVTLGVYPSLAKHPIEHLRDRGVKVTVSTDDPPFFHTTMRDEYLNLARTFGWDEEVFGDINETAAKAAFCDEDTRDRVLKRLERT</sequence>
<proteinExistence type="inferred from homology"/>
<dbReference type="NCBIfam" id="NF006848">
    <property type="entry name" value="PRK09358.1-3"/>
    <property type="match status" value="1"/>
</dbReference>
<dbReference type="STRING" id="996342.SAMN05443551_0992"/>
<organism evidence="7 8">
    <name type="scientific">Marivita hallyeonensis</name>
    <dbReference type="NCBI Taxonomy" id="996342"/>
    <lineage>
        <taxon>Bacteria</taxon>
        <taxon>Pseudomonadati</taxon>
        <taxon>Pseudomonadota</taxon>
        <taxon>Alphaproteobacteria</taxon>
        <taxon>Rhodobacterales</taxon>
        <taxon>Roseobacteraceae</taxon>
        <taxon>Marivita</taxon>
    </lineage>
</organism>
<keyword evidence="5" id="KW-0862">Zinc</keyword>
<gene>
    <name evidence="7" type="ORF">SAMN05443551_0992</name>
</gene>
<accession>A0A1M5NQ89</accession>
<dbReference type="InterPro" id="IPR001365">
    <property type="entry name" value="A_deaminase_dom"/>
</dbReference>
<evidence type="ECO:0000313" key="8">
    <source>
        <dbReference type="Proteomes" id="UP000184221"/>
    </source>
</evidence>
<keyword evidence="8" id="KW-1185">Reference proteome</keyword>
<dbReference type="CDD" id="cd01320">
    <property type="entry name" value="ADA"/>
    <property type="match status" value="1"/>
</dbReference>
<comment type="cofactor">
    <cofactor evidence="1">
        <name>Zn(2+)</name>
        <dbReference type="ChEBI" id="CHEBI:29105"/>
    </cofactor>
</comment>
<evidence type="ECO:0000259" key="6">
    <source>
        <dbReference type="Pfam" id="PF00962"/>
    </source>
</evidence>
<dbReference type="GO" id="GO:0016814">
    <property type="term" value="F:hydrolase activity, acting on carbon-nitrogen (but not peptide) bonds, in cyclic amidines"/>
    <property type="evidence" value="ECO:0007669"/>
    <property type="project" value="UniProtKB-ARBA"/>
</dbReference>
<dbReference type="SUPFAM" id="SSF51556">
    <property type="entry name" value="Metallo-dependent hydrolases"/>
    <property type="match status" value="1"/>
</dbReference>
<dbReference type="RefSeq" id="WP_425435018.1">
    <property type="nucleotide sequence ID" value="NZ_FQXC01000001.1"/>
</dbReference>
<dbReference type="PANTHER" id="PTHR43114:SF6">
    <property type="entry name" value="ADENINE DEAMINASE"/>
    <property type="match status" value="1"/>
</dbReference>
<feature type="domain" description="Adenosine deaminase" evidence="6">
    <location>
        <begin position="14"/>
        <end position="333"/>
    </location>
</feature>
<dbReference type="PANTHER" id="PTHR43114">
    <property type="entry name" value="ADENINE DEAMINASE"/>
    <property type="match status" value="1"/>
</dbReference>
<keyword evidence="4" id="KW-0378">Hydrolase</keyword>
<protein>
    <submittedName>
        <fullName evidence="7">Adenosine deaminase</fullName>
    </submittedName>
</protein>
<evidence type="ECO:0000256" key="5">
    <source>
        <dbReference type="ARBA" id="ARBA00022833"/>
    </source>
</evidence>
<keyword evidence="3" id="KW-0479">Metal-binding</keyword>